<dbReference type="Proteomes" id="UP001597380">
    <property type="component" value="Unassembled WGS sequence"/>
</dbReference>
<keyword evidence="2" id="KW-1185">Reference proteome</keyword>
<reference evidence="2" key="1">
    <citation type="journal article" date="2019" name="Int. J. Syst. Evol. Microbiol.">
        <title>The Global Catalogue of Microorganisms (GCM) 10K type strain sequencing project: providing services to taxonomists for standard genome sequencing and annotation.</title>
        <authorList>
            <consortium name="The Broad Institute Genomics Platform"/>
            <consortium name="The Broad Institute Genome Sequencing Center for Infectious Disease"/>
            <person name="Wu L."/>
            <person name="Ma J."/>
        </authorList>
    </citation>
    <scope>NUCLEOTIDE SEQUENCE [LARGE SCALE GENOMIC DNA]</scope>
    <source>
        <strain evidence="2">CGMCC 1.10992</strain>
    </source>
</reference>
<dbReference type="EMBL" id="JBHUHT010000009">
    <property type="protein sequence ID" value="MFD2095502.1"/>
    <property type="molecule type" value="Genomic_DNA"/>
</dbReference>
<sequence>MASMSNFITWREQIARLAAENDPTMADQACQMSHRQLEPLYRRGLEAEEVVHQLFEGHGHE</sequence>
<comment type="caution">
    <text evidence="1">The sequence shown here is derived from an EMBL/GenBank/DDBJ whole genome shotgun (WGS) entry which is preliminary data.</text>
</comment>
<protein>
    <submittedName>
        <fullName evidence="1">Uncharacterized protein</fullName>
    </submittedName>
</protein>
<organism evidence="1 2">
    <name type="scientific">Corallincola platygyrae</name>
    <dbReference type="NCBI Taxonomy" id="1193278"/>
    <lineage>
        <taxon>Bacteria</taxon>
        <taxon>Pseudomonadati</taxon>
        <taxon>Pseudomonadota</taxon>
        <taxon>Gammaproteobacteria</taxon>
        <taxon>Alteromonadales</taxon>
        <taxon>Psychromonadaceae</taxon>
        <taxon>Corallincola</taxon>
    </lineage>
</organism>
<accession>A0ABW4XK55</accession>
<proteinExistence type="predicted"/>
<name>A0ABW4XK55_9GAMM</name>
<evidence type="ECO:0000313" key="1">
    <source>
        <dbReference type="EMBL" id="MFD2095502.1"/>
    </source>
</evidence>
<gene>
    <name evidence="1" type="ORF">ACFSJ3_05845</name>
</gene>
<evidence type="ECO:0000313" key="2">
    <source>
        <dbReference type="Proteomes" id="UP001597380"/>
    </source>
</evidence>
<dbReference type="RefSeq" id="WP_345341520.1">
    <property type="nucleotide sequence ID" value="NZ_BAABLI010000028.1"/>
</dbReference>